<organism evidence="3 4">
    <name type="scientific">Hydra vulgaris</name>
    <name type="common">Hydra</name>
    <name type="synonym">Hydra attenuata</name>
    <dbReference type="NCBI Taxonomy" id="6087"/>
    <lineage>
        <taxon>Eukaryota</taxon>
        <taxon>Metazoa</taxon>
        <taxon>Cnidaria</taxon>
        <taxon>Hydrozoa</taxon>
        <taxon>Hydroidolina</taxon>
        <taxon>Anthoathecata</taxon>
        <taxon>Aplanulata</taxon>
        <taxon>Hydridae</taxon>
        <taxon>Hydra</taxon>
    </lineage>
</organism>
<dbReference type="RefSeq" id="XP_065664447.1">
    <property type="nucleotide sequence ID" value="XM_065808375.1"/>
</dbReference>
<name>A0ABM4CRE6_HYDVU</name>
<sequence length="578" mass="65962">MFCAKNNLAFRGSSNIIGEPNSGIFLNTIELIARYHHPLAEHITNVNLKQKSVSYFSPQIQNELIELLGRKVKSEIVTRIKKAKYHSILFDCTPDLSHKEQMSEIIRYVCVTDGEYSIEESFLDFIESHQKTGVGLASEILFSLNKDELNIEDCRDQSYDNGANMSGKHSGVQAQITAKNDLARYVPCAAHTINLVGVHSAEVSPFMITFFGKVQKVFNFFSSSTTRWDKLMKTLEVTLKSQSKTCWSAKKEAIRSLNIQITNVCNVLQEISNDSLLNAETRSGAREIMIQVDFEFLCWFDFWNIILTIIDRENRSLQSKNMTIDIASKKIDGLIASIQNLRDRSIHNSMKKAEIISKDLDIEASFPIKKKRKAKRMFDDETREESSHIPPEKDFEINCNIVFDSIVTQLHWRFETMAEISSDFEFLNGNSLASMSVEDLKKCGDKLCQKYVRDLNANEFLSEIESFKFQASVLIPDLKNANPLKILQFMHAYSLTEAYPFIEIALRIFLALPVTVASCERSFSKLELLKNYLRSSMGQERLSNLVILSIENPLAKSLCYNEIIDNFASLKARKINFV</sequence>
<dbReference type="GeneID" id="136086104"/>
<dbReference type="SUPFAM" id="SSF53098">
    <property type="entry name" value="Ribonuclease H-like"/>
    <property type="match status" value="1"/>
</dbReference>
<dbReference type="InterPro" id="IPR025398">
    <property type="entry name" value="DUF4371"/>
</dbReference>
<evidence type="ECO:0000313" key="3">
    <source>
        <dbReference type="Proteomes" id="UP001652625"/>
    </source>
</evidence>
<dbReference type="InterPro" id="IPR008906">
    <property type="entry name" value="HATC_C_dom"/>
</dbReference>
<proteinExistence type="predicted"/>
<gene>
    <name evidence="4" type="primary">LOC136086104</name>
</gene>
<dbReference type="Pfam" id="PF14291">
    <property type="entry name" value="DUF4371"/>
    <property type="match status" value="1"/>
</dbReference>
<dbReference type="PANTHER" id="PTHR45749:SF35">
    <property type="entry name" value="AC-LIKE TRANSPOSASE-RELATED"/>
    <property type="match status" value="1"/>
</dbReference>
<feature type="domain" description="HAT C-terminal dimerisation" evidence="1">
    <location>
        <begin position="463"/>
        <end position="552"/>
    </location>
</feature>
<evidence type="ECO:0000259" key="1">
    <source>
        <dbReference type="Pfam" id="PF05699"/>
    </source>
</evidence>
<protein>
    <submittedName>
        <fullName evidence="4">Zinc finger MYM-type protein 1-like</fullName>
    </submittedName>
</protein>
<dbReference type="InterPro" id="IPR012337">
    <property type="entry name" value="RNaseH-like_sf"/>
</dbReference>
<dbReference type="PANTHER" id="PTHR45749">
    <property type="match status" value="1"/>
</dbReference>
<reference evidence="4" key="1">
    <citation type="submission" date="2025-08" db="UniProtKB">
        <authorList>
            <consortium name="RefSeq"/>
        </authorList>
    </citation>
    <scope>IDENTIFICATION</scope>
</reference>
<evidence type="ECO:0000313" key="4">
    <source>
        <dbReference type="RefSeq" id="XP_065664447.1"/>
    </source>
</evidence>
<keyword evidence="3" id="KW-1185">Reference proteome</keyword>
<feature type="domain" description="DUF4371" evidence="2">
    <location>
        <begin position="6"/>
        <end position="171"/>
    </location>
</feature>
<dbReference type="Pfam" id="PF05699">
    <property type="entry name" value="Dimer_Tnp_hAT"/>
    <property type="match status" value="1"/>
</dbReference>
<evidence type="ECO:0000259" key="2">
    <source>
        <dbReference type="Pfam" id="PF14291"/>
    </source>
</evidence>
<accession>A0ABM4CRE6</accession>
<dbReference type="Proteomes" id="UP001652625">
    <property type="component" value="Chromosome 10"/>
</dbReference>